<dbReference type="Proteomes" id="UP000637061">
    <property type="component" value="Unassembled WGS sequence"/>
</dbReference>
<dbReference type="EMBL" id="JAEHTE010000090">
    <property type="protein sequence ID" value="MBI6888609.1"/>
    <property type="molecule type" value="Genomic_DNA"/>
</dbReference>
<reference evidence="1" key="1">
    <citation type="submission" date="2020-12" db="EMBL/GenBank/DDBJ databases">
        <title>Enhanced detection system for hospital associated transmission using whole genome sequencing surveillance.</title>
        <authorList>
            <person name="Harrison L.H."/>
            <person name="Van Tyne D."/>
            <person name="Marsh J.W."/>
            <person name="Griffith M.P."/>
            <person name="Snyder D.J."/>
            <person name="Cooper V.S."/>
            <person name="Mustapha M."/>
        </authorList>
    </citation>
    <scope>NUCLEOTIDE SEQUENCE</scope>
    <source>
        <strain evidence="1">PSB00042</strain>
    </source>
</reference>
<dbReference type="SUPFAM" id="SSF53756">
    <property type="entry name" value="UDP-Glycosyltransferase/glycogen phosphorylase"/>
    <property type="match status" value="1"/>
</dbReference>
<organism evidence="1 2">
    <name type="scientific">Pseudomonas putida</name>
    <name type="common">Arthrobacter siderocapsulatus</name>
    <dbReference type="NCBI Taxonomy" id="303"/>
    <lineage>
        <taxon>Bacteria</taxon>
        <taxon>Pseudomonadati</taxon>
        <taxon>Pseudomonadota</taxon>
        <taxon>Gammaproteobacteria</taxon>
        <taxon>Pseudomonadales</taxon>
        <taxon>Pseudomonadaceae</taxon>
        <taxon>Pseudomonas</taxon>
    </lineage>
</organism>
<protein>
    <submittedName>
        <fullName evidence="1">Glycosyltransferase</fullName>
    </submittedName>
</protein>
<accession>A0A8I1JP31</accession>
<sequence length="403" mass="45052">MRVVFLGGVFTDTDRESIVSYSQGSIQFAADTLQKNYIRGFSECPEISGITVVNLPFIGAYPRRYKEMFYSPAVALEQMNGATVKNKSFFNLTIIKNLHKVMVAYRGIQDSLPKGGGERTLLVCYSMHLPFLLACRLIRATRKDVDFCVIVPDLPEYMAVRSGLTKLVFQGLARISYRIVNGADSVVAITDAMLDVFSPKLKKVVVEGIADSDYVNRPTSSVRKPYFLYSGTLDRRYGIRKLLDAFLASNVENYELYICGDGDDRANVESVSAANCRVKYLGQLDRNAVLKLQREATLLINPRDNESAFTKYSFPSKIIEYMSSGVPVMMYALDGIPKEYYRFCYLVPPGPEGLKEMIAKVASFDVDELSEMGLLAKKFVADHKMPSAQIAKVLDAIKGKTYV</sequence>
<dbReference type="RefSeq" id="WP_198748392.1">
    <property type="nucleotide sequence ID" value="NZ_JAEHTE010000090.1"/>
</dbReference>
<name>A0A8I1JP31_PSEPU</name>
<comment type="caution">
    <text evidence="1">The sequence shown here is derived from an EMBL/GenBank/DDBJ whole genome shotgun (WGS) entry which is preliminary data.</text>
</comment>
<proteinExistence type="predicted"/>
<keyword evidence="1" id="KW-0808">Transferase</keyword>
<gene>
    <name evidence="1" type="ORF">JEU22_32345</name>
</gene>
<dbReference type="GO" id="GO:0016740">
    <property type="term" value="F:transferase activity"/>
    <property type="evidence" value="ECO:0007669"/>
    <property type="project" value="UniProtKB-KW"/>
</dbReference>
<dbReference type="Gene3D" id="3.40.50.2000">
    <property type="entry name" value="Glycogen Phosphorylase B"/>
    <property type="match status" value="1"/>
</dbReference>
<dbReference type="PANTHER" id="PTHR12526">
    <property type="entry name" value="GLYCOSYLTRANSFERASE"/>
    <property type="match status" value="1"/>
</dbReference>
<dbReference type="AlphaFoldDB" id="A0A8I1JP31"/>
<dbReference type="Pfam" id="PF13692">
    <property type="entry name" value="Glyco_trans_1_4"/>
    <property type="match status" value="1"/>
</dbReference>
<evidence type="ECO:0000313" key="2">
    <source>
        <dbReference type="Proteomes" id="UP000637061"/>
    </source>
</evidence>
<evidence type="ECO:0000313" key="1">
    <source>
        <dbReference type="EMBL" id="MBI6888609.1"/>
    </source>
</evidence>